<feature type="domain" description="NAD(P)-binding" evidence="2">
    <location>
        <begin position="17"/>
        <end position="135"/>
    </location>
</feature>
<dbReference type="Proteomes" id="UP000248168">
    <property type="component" value="Unassembled WGS sequence"/>
</dbReference>
<dbReference type="InterPro" id="IPR036291">
    <property type="entry name" value="NAD(P)-bd_dom_sf"/>
</dbReference>
<evidence type="ECO:0000259" key="2">
    <source>
        <dbReference type="Pfam" id="PF13460"/>
    </source>
</evidence>
<dbReference type="InterPro" id="IPR016040">
    <property type="entry name" value="NAD(P)-bd_dom"/>
</dbReference>
<dbReference type="SUPFAM" id="SSF51735">
    <property type="entry name" value="NAD(P)-binding Rossmann-fold domains"/>
    <property type="match status" value="1"/>
</dbReference>
<evidence type="ECO:0000313" key="3">
    <source>
        <dbReference type="EMBL" id="SPP64148.1"/>
    </source>
</evidence>
<gene>
    <name evidence="3" type="ORF">NITLEN_100018</name>
</gene>
<dbReference type="InterPro" id="IPR051164">
    <property type="entry name" value="NmrA-like_oxidored"/>
</dbReference>
<dbReference type="AlphaFoldDB" id="A0A330L305"/>
<organism evidence="3 4">
    <name type="scientific">Nitrospira lenta</name>
    <dbReference type="NCBI Taxonomy" id="1436998"/>
    <lineage>
        <taxon>Bacteria</taxon>
        <taxon>Pseudomonadati</taxon>
        <taxon>Nitrospirota</taxon>
        <taxon>Nitrospiria</taxon>
        <taxon>Nitrospirales</taxon>
        <taxon>Nitrospiraceae</taxon>
        <taxon>Nitrospira</taxon>
    </lineage>
</organism>
<dbReference type="RefSeq" id="WP_121988584.1">
    <property type="nucleotide sequence ID" value="NZ_OUNR01000002.1"/>
</dbReference>
<accession>A0A330L305</accession>
<dbReference type="PANTHER" id="PTHR42748">
    <property type="entry name" value="NITROGEN METABOLITE REPRESSION PROTEIN NMRA FAMILY MEMBER"/>
    <property type="match status" value="1"/>
</dbReference>
<sequence>MKVVLIGGGGFIGAKLVKRLKDLGHEAVAASRTSGVDAMTGAGLAAAFKDAQVVIDVTNAPSFEPVAVMNFFQTSTRNLLSAEAEAGVRHHIVLSVVGADRMTEVAYMRAKIAQERLVIAGPIPYTIVRATQFFEFLGVIADGGTEGDTTRLAPVQMQPIAADDVVTVLAGIAAGAPSNSLVDLAGPDRTHLVEVVRRLLNAKRDARQVIADPQAFYFGGKLDDQSLVPVGPHLMGMTHFEDWLGSHTG</sequence>
<dbReference type="EMBL" id="OUNR01000002">
    <property type="protein sequence ID" value="SPP64148.1"/>
    <property type="molecule type" value="Genomic_DNA"/>
</dbReference>
<dbReference type="PANTHER" id="PTHR42748:SF3">
    <property type="entry name" value="BLL4366 PROTEIN"/>
    <property type="match status" value="1"/>
</dbReference>
<evidence type="ECO:0000256" key="1">
    <source>
        <dbReference type="ARBA" id="ARBA00022857"/>
    </source>
</evidence>
<dbReference type="OrthoDB" id="9771302at2"/>
<name>A0A330L305_9BACT</name>
<proteinExistence type="predicted"/>
<keyword evidence="4" id="KW-1185">Reference proteome</keyword>
<evidence type="ECO:0000313" key="4">
    <source>
        <dbReference type="Proteomes" id="UP000248168"/>
    </source>
</evidence>
<keyword evidence="1" id="KW-0521">NADP</keyword>
<dbReference type="Pfam" id="PF13460">
    <property type="entry name" value="NAD_binding_10"/>
    <property type="match status" value="1"/>
</dbReference>
<reference evidence="4" key="1">
    <citation type="submission" date="2018-04" db="EMBL/GenBank/DDBJ databases">
        <authorList>
            <person name="Lucker S."/>
            <person name="Sakoula D."/>
        </authorList>
    </citation>
    <scope>NUCLEOTIDE SEQUENCE [LARGE SCALE GENOMIC DNA]</scope>
</reference>
<protein>
    <submittedName>
        <fullName evidence="3">dTDP-4-dehydrorhamnose reductase</fullName>
    </submittedName>
</protein>
<dbReference type="InParanoid" id="A0A330L305"/>
<dbReference type="Gene3D" id="3.40.50.720">
    <property type="entry name" value="NAD(P)-binding Rossmann-like Domain"/>
    <property type="match status" value="1"/>
</dbReference>